<evidence type="ECO:0000313" key="3">
    <source>
        <dbReference type="Proteomes" id="UP000198984"/>
    </source>
</evidence>
<dbReference type="SUPFAM" id="SSF54593">
    <property type="entry name" value="Glyoxalase/Bleomycin resistance protein/Dihydroxybiphenyl dioxygenase"/>
    <property type="match status" value="1"/>
</dbReference>
<dbReference type="InterPro" id="IPR028973">
    <property type="entry name" value="PhnB-like"/>
</dbReference>
<dbReference type="PANTHER" id="PTHR33990:SF4">
    <property type="entry name" value="PHNB-LIKE DOMAIN-CONTAINING PROTEIN"/>
    <property type="match status" value="1"/>
</dbReference>
<dbReference type="OrthoDB" id="9806473at2"/>
<dbReference type="Pfam" id="PF06983">
    <property type="entry name" value="3-dmu-9_3-mt"/>
    <property type="match status" value="1"/>
</dbReference>
<dbReference type="PIRSF" id="PIRSF021700">
    <property type="entry name" value="3_dmu_93_MTrfase"/>
    <property type="match status" value="1"/>
</dbReference>
<evidence type="ECO:0000259" key="1">
    <source>
        <dbReference type="Pfam" id="PF06983"/>
    </source>
</evidence>
<dbReference type="EMBL" id="FOBB01000007">
    <property type="protein sequence ID" value="SEM99793.1"/>
    <property type="molecule type" value="Genomic_DNA"/>
</dbReference>
<dbReference type="InterPro" id="IPR029068">
    <property type="entry name" value="Glyas_Bleomycin-R_OHBP_Dase"/>
</dbReference>
<name>A0A1H8CXG5_9BACT</name>
<dbReference type="Proteomes" id="UP000198984">
    <property type="component" value="Unassembled WGS sequence"/>
</dbReference>
<dbReference type="Gene3D" id="3.30.720.110">
    <property type="match status" value="1"/>
</dbReference>
<sequence>MQKTIPFLMFTGNNCGKTKEAVTFYTSLLPNSEIKEIKGFEPGEPGAEKGLIKHVLFSLAGTEYMAADDPEGSYSFNPSVSIAVNCETDTEIETLYQALLKEGKVMMPLDSYGFSRKFAFFSDQYNFSWQLILF</sequence>
<dbReference type="STRING" id="573321.SAMN04488505_107257"/>
<reference evidence="2 3" key="1">
    <citation type="submission" date="2016-10" db="EMBL/GenBank/DDBJ databases">
        <authorList>
            <person name="de Groot N.N."/>
        </authorList>
    </citation>
    <scope>NUCLEOTIDE SEQUENCE [LARGE SCALE GENOMIC DNA]</scope>
    <source>
        <strain evidence="2 3">DSM 21039</strain>
    </source>
</reference>
<proteinExistence type="predicted"/>
<dbReference type="GO" id="GO:0008168">
    <property type="term" value="F:methyltransferase activity"/>
    <property type="evidence" value="ECO:0007669"/>
    <property type="project" value="UniProtKB-KW"/>
</dbReference>
<feature type="domain" description="PhnB-like" evidence="1">
    <location>
        <begin position="2"/>
        <end position="132"/>
    </location>
</feature>
<gene>
    <name evidence="2" type="ORF">SAMN04488505_107257</name>
</gene>
<organism evidence="2 3">
    <name type="scientific">Chitinophaga rupis</name>
    <dbReference type="NCBI Taxonomy" id="573321"/>
    <lineage>
        <taxon>Bacteria</taxon>
        <taxon>Pseudomonadati</taxon>
        <taxon>Bacteroidota</taxon>
        <taxon>Chitinophagia</taxon>
        <taxon>Chitinophagales</taxon>
        <taxon>Chitinophagaceae</taxon>
        <taxon>Chitinophaga</taxon>
    </lineage>
</organism>
<keyword evidence="2" id="KW-0830">Ubiquinone</keyword>
<dbReference type="Gene3D" id="3.30.720.100">
    <property type="match status" value="1"/>
</dbReference>
<dbReference type="RefSeq" id="WP_089918328.1">
    <property type="nucleotide sequence ID" value="NZ_FOBB01000007.1"/>
</dbReference>
<dbReference type="InterPro" id="IPR009725">
    <property type="entry name" value="3_dmu_93_MTrfase"/>
</dbReference>
<dbReference type="AlphaFoldDB" id="A0A1H8CXG5"/>
<dbReference type="GO" id="GO:0032259">
    <property type="term" value="P:methylation"/>
    <property type="evidence" value="ECO:0007669"/>
    <property type="project" value="UniProtKB-KW"/>
</dbReference>
<protein>
    <submittedName>
        <fullName evidence="2">Glyoxalase superfamily enzyme, possibly 3-demethylubiquinone-9 3-methyltransferase</fullName>
    </submittedName>
</protein>
<keyword evidence="3" id="KW-1185">Reference proteome</keyword>
<accession>A0A1H8CXG5</accession>
<dbReference type="CDD" id="cd06588">
    <property type="entry name" value="PhnB_like"/>
    <property type="match status" value="1"/>
</dbReference>
<dbReference type="PANTHER" id="PTHR33990">
    <property type="entry name" value="PROTEIN YJDN-RELATED"/>
    <property type="match status" value="1"/>
</dbReference>
<keyword evidence="2" id="KW-0489">Methyltransferase</keyword>
<evidence type="ECO:0000313" key="2">
    <source>
        <dbReference type="EMBL" id="SEM99793.1"/>
    </source>
</evidence>
<keyword evidence="2" id="KW-0808">Transferase</keyword>